<evidence type="ECO:0000256" key="1">
    <source>
        <dbReference type="SAM" id="MobiDB-lite"/>
    </source>
</evidence>
<protein>
    <submittedName>
        <fullName evidence="3">Uncharacterized protein</fullName>
    </submittedName>
</protein>
<feature type="transmembrane region" description="Helical" evidence="2">
    <location>
        <begin position="75"/>
        <end position="93"/>
    </location>
</feature>
<keyword evidence="2" id="KW-0812">Transmembrane</keyword>
<gene>
    <name evidence="3" type="ORF">QHF89_30415</name>
</gene>
<feature type="transmembrane region" description="Helical" evidence="2">
    <location>
        <begin position="43"/>
        <end position="63"/>
    </location>
</feature>
<feature type="transmembrane region" description="Helical" evidence="2">
    <location>
        <begin position="123"/>
        <end position="140"/>
    </location>
</feature>
<dbReference type="EMBL" id="JARZHI010000034">
    <property type="protein sequence ID" value="MDI1433852.1"/>
    <property type="molecule type" value="Genomic_DNA"/>
</dbReference>
<evidence type="ECO:0000313" key="4">
    <source>
        <dbReference type="Proteomes" id="UP001160301"/>
    </source>
</evidence>
<dbReference type="Proteomes" id="UP001160301">
    <property type="component" value="Unassembled WGS sequence"/>
</dbReference>
<feature type="transmembrane region" description="Helical" evidence="2">
    <location>
        <begin position="98"/>
        <end position="117"/>
    </location>
</feature>
<keyword evidence="2" id="KW-0472">Membrane</keyword>
<name>A0ABT6NZT9_9BACT</name>
<evidence type="ECO:0000256" key="2">
    <source>
        <dbReference type="SAM" id="Phobius"/>
    </source>
</evidence>
<feature type="region of interest" description="Disordered" evidence="1">
    <location>
        <begin position="1"/>
        <end position="35"/>
    </location>
</feature>
<evidence type="ECO:0000313" key="3">
    <source>
        <dbReference type="EMBL" id="MDI1433852.1"/>
    </source>
</evidence>
<keyword evidence="4" id="KW-1185">Reference proteome</keyword>
<reference evidence="3 4" key="1">
    <citation type="submission" date="2023-04" db="EMBL/GenBank/DDBJ databases">
        <title>The genome sequence of Polyangium sorediatum DSM14670.</title>
        <authorList>
            <person name="Zhang X."/>
        </authorList>
    </citation>
    <scope>NUCLEOTIDE SEQUENCE [LARGE SCALE GENOMIC DNA]</scope>
    <source>
        <strain evidence="3 4">DSM 14670</strain>
    </source>
</reference>
<proteinExistence type="predicted"/>
<organism evidence="3 4">
    <name type="scientific">Polyangium sorediatum</name>
    <dbReference type="NCBI Taxonomy" id="889274"/>
    <lineage>
        <taxon>Bacteria</taxon>
        <taxon>Pseudomonadati</taxon>
        <taxon>Myxococcota</taxon>
        <taxon>Polyangia</taxon>
        <taxon>Polyangiales</taxon>
        <taxon>Polyangiaceae</taxon>
        <taxon>Polyangium</taxon>
    </lineage>
</organism>
<accession>A0ABT6NZT9</accession>
<keyword evidence="2" id="KW-1133">Transmembrane helix</keyword>
<dbReference type="RefSeq" id="WP_136972687.1">
    <property type="nucleotide sequence ID" value="NZ_JARZHI010000034.1"/>
</dbReference>
<comment type="caution">
    <text evidence="3">The sequence shown here is derived from an EMBL/GenBank/DDBJ whole genome shotgun (WGS) entry which is preliminary data.</text>
</comment>
<feature type="transmembrane region" description="Helical" evidence="2">
    <location>
        <begin position="152"/>
        <end position="170"/>
    </location>
</feature>
<sequence length="515" mass="55931">MTKPAPDAPSPDDANVYAPPGSPPPKQPAAEQKAARATPGQRLAGALLIVSAALWLVESLLGGRGLFEGPFTTPLMRALPAALDVVLGGALVLGLRRVAWLAGARVVLVLAAWTFLLVARDRITAAPAIVLGMAYLLLLVRDAGKPRMVVGGVLWGLCLLLDVVGLHAAVTGRNPIAAFVQIREGEIEPAPVTVVTGEQSHYRLRLPSGEWYLHTRASTQREGPLADRFLSRPDVDAHLLVLVQKFPGKLPTTNGLVQEVGRMARRDAETSELVRLRAMRAHREEGRLLWIRTTKAGVETGRLVAVVATYEWSFMLIATAPSRIFPEIEAELEGILESFELPTDETHGLPPDVEPHPVNVVEGVAVKYRLKAPGARWFLRKDEAVKKDNSLADRWIMRPDKDAHVIVIIEDLQGKDVGVDAFADAAVELIEKELKGTVESRLPVLTHPTNGRLLRANRMGGEHEIVSYYGLFTQAGRAFTVIASATSERFPSAGPDLVQVIESFELPPEGTAETR</sequence>